<evidence type="ECO:0000313" key="2">
    <source>
        <dbReference type="EMBL" id="SVA65344.1"/>
    </source>
</evidence>
<organism evidence="2">
    <name type="scientific">marine metagenome</name>
    <dbReference type="NCBI Taxonomy" id="408172"/>
    <lineage>
        <taxon>unclassified sequences</taxon>
        <taxon>metagenomes</taxon>
        <taxon>ecological metagenomes</taxon>
    </lineage>
</organism>
<dbReference type="AlphaFoldDB" id="A0A381XKR7"/>
<dbReference type="SUPFAM" id="SSF51197">
    <property type="entry name" value="Clavaminate synthase-like"/>
    <property type="match status" value="1"/>
</dbReference>
<evidence type="ECO:0000259" key="1">
    <source>
        <dbReference type="Pfam" id="PF05118"/>
    </source>
</evidence>
<dbReference type="InterPro" id="IPR027443">
    <property type="entry name" value="IPNS-like_sf"/>
</dbReference>
<reference evidence="2" key="1">
    <citation type="submission" date="2018-05" db="EMBL/GenBank/DDBJ databases">
        <authorList>
            <person name="Lanie J.A."/>
            <person name="Ng W.-L."/>
            <person name="Kazmierczak K.M."/>
            <person name="Andrzejewski T.M."/>
            <person name="Davidsen T.M."/>
            <person name="Wayne K.J."/>
            <person name="Tettelin H."/>
            <person name="Glass J.I."/>
            <person name="Rusch D."/>
            <person name="Podicherti R."/>
            <person name="Tsui H.-C.T."/>
            <person name="Winkler M.E."/>
        </authorList>
    </citation>
    <scope>NUCLEOTIDE SEQUENCE</scope>
</reference>
<dbReference type="Gene3D" id="2.60.120.330">
    <property type="entry name" value="B-lactam Antibiotic, Isopenicillin N Synthase, Chain"/>
    <property type="match status" value="1"/>
</dbReference>
<gene>
    <name evidence="2" type="ORF">METZ01_LOCUS118198</name>
</gene>
<dbReference type="InterPro" id="IPR007803">
    <property type="entry name" value="Asp/Arg/Pro-Hydrxlase"/>
</dbReference>
<dbReference type="Pfam" id="PF05118">
    <property type="entry name" value="Asp_Arg_Hydrox"/>
    <property type="match status" value="1"/>
</dbReference>
<proteinExistence type="predicted"/>
<accession>A0A381XKR7</accession>
<name>A0A381XKR7_9ZZZZ</name>
<dbReference type="EMBL" id="UINC01015536">
    <property type="protein sequence ID" value="SVA65344.1"/>
    <property type="molecule type" value="Genomic_DNA"/>
</dbReference>
<protein>
    <recommendedName>
        <fullName evidence="1">Aspartyl/asparaginy/proline hydroxylase domain-containing protein</fullName>
    </recommendedName>
</protein>
<sequence length="319" mass="36159">MRLPFPFIRLPFSFDAGRLEAELETVSASAWMAHPSGLVGNSAVALVSYNGGDNDDFGGQMMETAHLAALPYHRQVMASFDEILSRSRLMRLDGGSEVSPHVDFNYHWYNRLRIHVPIVTNPGVIFHCGDEALNMLPGECWIFDSWRWHKVVNNSDKDRTHLVIDISGSSRFWQMIRNAATGDCEARKVAFTKDIVPSIRLEKFNIAPVMAPGELEAIAREIIQDFEACADNPPDLVEHYHNLLLDFGRDWREIWYEHGQGPSGWPKYRDLIQRTQQQLHPDRRALVTASNNIGVNPIIVQRLLRAALATDHFDGFVTG</sequence>
<feature type="domain" description="Aspartyl/asparaginy/proline hydroxylase" evidence="1">
    <location>
        <begin position="68"/>
        <end position="166"/>
    </location>
</feature>